<evidence type="ECO:0000313" key="14">
    <source>
        <dbReference type="Ensembl" id="ENSNPEP00000015705.1"/>
    </source>
</evidence>
<accession>A0A8C6ZM49</accession>
<keyword evidence="15" id="KW-1185">Reference proteome</keyword>
<dbReference type="PIRSF" id="PIRSF005739">
    <property type="entry name" value="O-mtase"/>
    <property type="match status" value="1"/>
</dbReference>
<evidence type="ECO:0000256" key="10">
    <source>
        <dbReference type="ARBA" id="ARBA00043260"/>
    </source>
</evidence>
<dbReference type="InterPro" id="IPR001077">
    <property type="entry name" value="COMT_C"/>
</dbReference>
<dbReference type="PANTHER" id="PTHR43712:SF2">
    <property type="entry name" value="O-METHYLTRANSFERASE CICE"/>
    <property type="match status" value="1"/>
</dbReference>
<dbReference type="Gene3D" id="1.10.10.10">
    <property type="entry name" value="Winged helix-like DNA-binding domain superfamily/Winged helix DNA-binding domain"/>
    <property type="match status" value="1"/>
</dbReference>
<dbReference type="Gene3D" id="3.40.50.150">
    <property type="entry name" value="Vaccinia Virus protein VP39"/>
    <property type="match status" value="1"/>
</dbReference>
<keyword evidence="3" id="KW-0808">Transferase</keyword>
<dbReference type="InterPro" id="IPR016461">
    <property type="entry name" value="COMT-like"/>
</dbReference>
<evidence type="ECO:0000259" key="12">
    <source>
        <dbReference type="Pfam" id="PF00891"/>
    </source>
</evidence>
<dbReference type="PROSITE" id="PS51683">
    <property type="entry name" value="SAM_OMT_II"/>
    <property type="match status" value="1"/>
</dbReference>
<evidence type="ECO:0000256" key="3">
    <source>
        <dbReference type="ARBA" id="ARBA00022679"/>
    </source>
</evidence>
<comment type="subunit">
    <text evidence="1">Homodimer.</text>
</comment>
<organism evidence="14 15">
    <name type="scientific">Nothoprocta perdicaria</name>
    <name type="common">Chilean tinamou</name>
    <name type="synonym">Crypturus perdicarius</name>
    <dbReference type="NCBI Taxonomy" id="30464"/>
    <lineage>
        <taxon>Eukaryota</taxon>
        <taxon>Metazoa</taxon>
        <taxon>Chordata</taxon>
        <taxon>Craniata</taxon>
        <taxon>Vertebrata</taxon>
        <taxon>Euteleostomi</taxon>
        <taxon>Archelosauria</taxon>
        <taxon>Archosauria</taxon>
        <taxon>Dinosauria</taxon>
        <taxon>Saurischia</taxon>
        <taxon>Theropoda</taxon>
        <taxon>Coelurosauria</taxon>
        <taxon>Aves</taxon>
        <taxon>Palaeognathae</taxon>
        <taxon>Tinamiformes</taxon>
        <taxon>Tinamidae</taxon>
        <taxon>Nothoprocta</taxon>
    </lineage>
</organism>
<dbReference type="EC" id="2.1.1.4" evidence="7"/>
<dbReference type="PANTHER" id="PTHR43712">
    <property type="entry name" value="PUTATIVE (AFU_ORTHOLOGUE AFUA_4G14580)-RELATED"/>
    <property type="match status" value="1"/>
</dbReference>
<evidence type="ECO:0000256" key="1">
    <source>
        <dbReference type="ARBA" id="ARBA00011738"/>
    </source>
</evidence>
<dbReference type="GO" id="GO:0046983">
    <property type="term" value="F:protein dimerization activity"/>
    <property type="evidence" value="ECO:0007669"/>
    <property type="project" value="InterPro"/>
</dbReference>
<feature type="domain" description="O-methyltransferase C-terminal" evidence="12">
    <location>
        <begin position="113"/>
        <end position="307"/>
    </location>
</feature>
<evidence type="ECO:0000259" key="13">
    <source>
        <dbReference type="Pfam" id="PF08100"/>
    </source>
</evidence>
<sequence length="333" mass="37157">LTNVFLVPAPQILCGLSNWQMKALFVASKLKVFDHLKKKGSLNTVDIANEIGASLCGTERLLDACAALGLLKKTPQGDFLLNTDTTNTYLTSDGKYSLHGYIMHCNDHIWPLFTNLEFAVKEGARQNHRAFGKKTEDLFKDYYQSQEVKQRFMAAMHSIAHLTARDVATAFDLSQFKSACDLGGCTGALAHELVQLYPDLKVTVFDLPEIIIQFCFPTGDFFKDNLPEVDLYILSRVLHDWPDEKIHMLLSKISSVCKPGNALLVAEIVLDEQKMHPPRAVLQSLSMTEGKQRSGSEYKHLLENYGFMNVQIKMTGNLLDAVLLTETAAGRKG</sequence>
<dbReference type="Proteomes" id="UP000694420">
    <property type="component" value="Unplaced"/>
</dbReference>
<evidence type="ECO:0000256" key="11">
    <source>
        <dbReference type="PIRSR" id="PIRSR005739-1"/>
    </source>
</evidence>
<dbReference type="SUPFAM" id="SSF53335">
    <property type="entry name" value="S-adenosyl-L-methionine-dependent methyltransferases"/>
    <property type="match status" value="1"/>
</dbReference>
<dbReference type="Pfam" id="PF00891">
    <property type="entry name" value="Methyltransf_2"/>
    <property type="match status" value="1"/>
</dbReference>
<proteinExistence type="predicted"/>
<feature type="domain" description="O-methyltransferase dimerisation" evidence="13">
    <location>
        <begin position="21"/>
        <end position="92"/>
    </location>
</feature>
<dbReference type="FunFam" id="3.40.50.150:FF:000146">
    <property type="entry name" value="Acetylserotonin O-methyltransferase"/>
    <property type="match status" value="1"/>
</dbReference>
<evidence type="ECO:0000256" key="6">
    <source>
        <dbReference type="ARBA" id="ARBA00037926"/>
    </source>
</evidence>
<keyword evidence="2" id="KW-0489">Methyltransferase</keyword>
<dbReference type="InterPro" id="IPR036388">
    <property type="entry name" value="WH-like_DNA-bd_sf"/>
</dbReference>
<dbReference type="AlphaFoldDB" id="A0A8C6ZM49"/>
<evidence type="ECO:0000256" key="8">
    <source>
        <dbReference type="ARBA" id="ARBA00040730"/>
    </source>
</evidence>
<comment type="pathway">
    <text evidence="6">Aromatic compound metabolism; melatonin biosynthesis; melatonin from serotonin: step 1/2.</text>
</comment>
<dbReference type="GO" id="GO:0032259">
    <property type="term" value="P:methylation"/>
    <property type="evidence" value="ECO:0007669"/>
    <property type="project" value="UniProtKB-KW"/>
</dbReference>
<evidence type="ECO:0000256" key="4">
    <source>
        <dbReference type="ARBA" id="ARBA00022691"/>
    </source>
</evidence>
<evidence type="ECO:0000256" key="7">
    <source>
        <dbReference type="ARBA" id="ARBA00039116"/>
    </source>
</evidence>
<dbReference type="Ensembl" id="ENSNPET00000016095.1">
    <property type="protein sequence ID" value="ENSNPEP00000015705.1"/>
    <property type="gene ID" value="ENSNPEG00000011715.1"/>
</dbReference>
<comment type="function">
    <text evidence="5">Catalyzes the transfer of a methyl group onto N-acetylserotonin, producing melatonin (N-acetyl-5-methoxytryptamine).</text>
</comment>
<name>A0A8C6ZM49_NOTPE</name>
<dbReference type="GO" id="GO:0030187">
    <property type="term" value="P:melatonin biosynthetic process"/>
    <property type="evidence" value="ECO:0007669"/>
    <property type="project" value="UniProtKB-KW"/>
</dbReference>
<evidence type="ECO:0000256" key="2">
    <source>
        <dbReference type="ARBA" id="ARBA00022603"/>
    </source>
</evidence>
<dbReference type="InterPro" id="IPR012967">
    <property type="entry name" value="COMT_dimerisation"/>
</dbReference>
<reference evidence="14" key="1">
    <citation type="submission" date="2025-08" db="UniProtKB">
        <authorList>
            <consortium name="Ensembl"/>
        </authorList>
    </citation>
    <scope>IDENTIFICATION</scope>
</reference>
<dbReference type="InterPro" id="IPR029063">
    <property type="entry name" value="SAM-dependent_MTases_sf"/>
</dbReference>
<keyword evidence="10" id="KW-0471">Melatonin biosynthesis</keyword>
<dbReference type="SUPFAM" id="SSF46785">
    <property type="entry name" value="Winged helix' DNA-binding domain"/>
    <property type="match status" value="1"/>
</dbReference>
<evidence type="ECO:0000256" key="9">
    <source>
        <dbReference type="ARBA" id="ARBA00043054"/>
    </source>
</evidence>
<dbReference type="Pfam" id="PF08100">
    <property type="entry name" value="Dimerisation"/>
    <property type="match status" value="1"/>
</dbReference>
<dbReference type="FunFam" id="1.10.10.10:FF:000358">
    <property type="entry name" value="Acetylserotonin O-methyltransferase"/>
    <property type="match status" value="1"/>
</dbReference>
<protein>
    <recommendedName>
        <fullName evidence="8">Acetylserotonin O-methyltransferase</fullName>
        <ecNumber evidence="7">2.1.1.4</ecNumber>
    </recommendedName>
    <alternativeName>
        <fullName evidence="9">Hydroxyindole O-methyltransferase</fullName>
    </alternativeName>
</protein>
<evidence type="ECO:0000256" key="5">
    <source>
        <dbReference type="ARBA" id="ARBA00037645"/>
    </source>
</evidence>
<dbReference type="InterPro" id="IPR036390">
    <property type="entry name" value="WH_DNA-bd_sf"/>
</dbReference>
<dbReference type="GO" id="GO:0017096">
    <property type="term" value="F:acetylserotonin O-methyltransferase activity"/>
    <property type="evidence" value="ECO:0007669"/>
    <property type="project" value="UniProtKB-EC"/>
</dbReference>
<reference evidence="14" key="2">
    <citation type="submission" date="2025-09" db="UniProtKB">
        <authorList>
            <consortium name="Ensembl"/>
        </authorList>
    </citation>
    <scope>IDENTIFICATION</scope>
</reference>
<evidence type="ECO:0000313" key="15">
    <source>
        <dbReference type="Proteomes" id="UP000694420"/>
    </source>
</evidence>
<keyword evidence="4" id="KW-0949">S-adenosyl-L-methionine</keyword>
<feature type="active site" description="Proton acceptor" evidence="11">
    <location>
        <position position="239"/>
    </location>
</feature>